<accession>A0A9W8X3W7</accession>
<feature type="chain" id="PRO_5040914671" evidence="1">
    <location>
        <begin position="21"/>
        <end position="441"/>
    </location>
</feature>
<feature type="signal peptide" evidence="1">
    <location>
        <begin position="1"/>
        <end position="20"/>
    </location>
</feature>
<evidence type="ECO:0000313" key="3">
    <source>
        <dbReference type="Proteomes" id="UP001140562"/>
    </source>
</evidence>
<dbReference type="OrthoDB" id="5337308at2759"/>
<evidence type="ECO:0000256" key="1">
    <source>
        <dbReference type="SAM" id="SignalP"/>
    </source>
</evidence>
<dbReference type="EMBL" id="JAPEUV010000024">
    <property type="protein sequence ID" value="KAJ4339207.1"/>
    <property type="molecule type" value="Genomic_DNA"/>
</dbReference>
<keyword evidence="3" id="KW-1185">Reference proteome</keyword>
<comment type="caution">
    <text evidence="2">The sequence shown here is derived from an EMBL/GenBank/DDBJ whole genome shotgun (WGS) entry which is preliminary data.</text>
</comment>
<dbReference type="Proteomes" id="UP001140562">
    <property type="component" value="Unassembled WGS sequence"/>
</dbReference>
<evidence type="ECO:0000313" key="2">
    <source>
        <dbReference type="EMBL" id="KAJ4339207.1"/>
    </source>
</evidence>
<keyword evidence="1" id="KW-0732">Signal</keyword>
<name>A0A9W8X3W7_9PLEO</name>
<organism evidence="2 3">
    <name type="scientific">Didymella glomerata</name>
    <dbReference type="NCBI Taxonomy" id="749621"/>
    <lineage>
        <taxon>Eukaryota</taxon>
        <taxon>Fungi</taxon>
        <taxon>Dikarya</taxon>
        <taxon>Ascomycota</taxon>
        <taxon>Pezizomycotina</taxon>
        <taxon>Dothideomycetes</taxon>
        <taxon>Pleosporomycetidae</taxon>
        <taxon>Pleosporales</taxon>
        <taxon>Pleosporineae</taxon>
        <taxon>Didymellaceae</taxon>
        <taxon>Didymella</taxon>
    </lineage>
</organism>
<gene>
    <name evidence="2" type="primary">TIM8_4</name>
    <name evidence="2" type="ORF">N0V87_003381</name>
</gene>
<reference evidence="2" key="1">
    <citation type="submission" date="2022-10" db="EMBL/GenBank/DDBJ databases">
        <title>Tapping the CABI collections for fungal endophytes: first genome assemblies for Collariella, Neodidymelliopsis, Ascochyta clinopodiicola, Didymella pomorum, Didymosphaeria variabile, Neocosmospora piperis and Neocucurbitaria cava.</title>
        <authorList>
            <person name="Hill R."/>
        </authorList>
    </citation>
    <scope>NUCLEOTIDE SEQUENCE</scope>
    <source>
        <strain evidence="2">IMI 360193</strain>
    </source>
</reference>
<proteinExistence type="predicted"/>
<sequence>MKPLAAVTLIAFAASAASRAIQTPALSTADPTSRILPAALHLRELQSNNATLEAPTVFVAADPWNANGPQLTAEEKNAAWCKAKSRGSQLTKAMMMNEHEAATLLQWPYTQSTWDGDLKPELKKWGYKEINSEMNTRDLDVDGQCDFDKIHELGDAFKAINVDPRPAGKGGPNHCFYVEHMNGPTVIPDEDGKIPYEDKQYYEADGRKYRVTQGYAKVGVNANDGLVYFIHHQSPEDAAEEHWQRDPNANELPALRASSDIVWGMWNRVAQGSRKLNYFLSVSVINPETEAIMERAMQQFDMAAVPPWPGKDFEFAVKGNNPSDADLAEMEAALALLGSPNGLGAGYFLIQHRRQLGWKYIWKIKIWMGGEAEWANPNILLYVSDHAPIAGPKEFDEQLNRLHIAQKRKRDLVKAANHGVVVHKSKDGKNVIREHKVMAKL</sequence>
<dbReference type="AlphaFoldDB" id="A0A9W8X3W7"/>
<protein>
    <submittedName>
        <fullName evidence="2">Mitochondrial import inner membrane translocase subunit tim8</fullName>
    </submittedName>
</protein>